<dbReference type="RefSeq" id="WP_338290620.1">
    <property type="nucleotide sequence ID" value="NZ_AP027272.1"/>
</dbReference>
<dbReference type="PANTHER" id="PTHR10357:SF209">
    <property type="entry name" value="PERIPLASMIC ALPHA-AMYLASE"/>
    <property type="match status" value="1"/>
</dbReference>
<gene>
    <name evidence="5" type="ORF">MACH26_03010</name>
</gene>
<sequence>MSTKIAGSFSLFTIIVLFYGAVALPAFAGTHEFWRNATVYFLLTDRFNNAEPGNDLNYQRNAQAALLRGFEGGDIKGVTQQIEAGYFNRLGVDAIWTTPLIEQVHGYDESDNLTYAYHGYWPKDWTAIDANFGTEQEFAEMIAAAHKNGIRIVMDVIINHTGPETKQDTLWPSDWVRTMPVCNWRSYQQNVSCALATSLTDVLTESEQDTPLPSILTDKWKKEGRLEQELAELEEFFSRTGYPKAPKYYIVKWLTDWVREYGIDGFRVDTAKHVEPEIWSVLKKESELALAQWREQNPERLAGDLPFYMVAEVFNWGVDGFKSANPQTHAYDYGDKQVQFFDYGFDAMINMGFVAHISQDSETLFSQYDAQLHHPSFRSKGILNYIGSHDDQDSWDRERQQTWQSAFKLMMAPGGVQIYYGDELARPMLVPKAYGDAALRANMNWQDLTQPETQALLAHWQKLGQFRQQFVAVGAGKHQMLNDAPYVFSRQLEGFDSVVVAEMSVGEKQIDVAKVFEEGSTLKDYYSGEVVQVVSGRVRFSSPYRWVLMATADR</sequence>
<organism evidence="5 6">
    <name type="scientific">Planctobacterium marinum</name>
    <dbReference type="NCBI Taxonomy" id="1631968"/>
    <lineage>
        <taxon>Bacteria</taxon>
        <taxon>Pseudomonadati</taxon>
        <taxon>Pseudomonadota</taxon>
        <taxon>Gammaproteobacteria</taxon>
        <taxon>Alteromonadales</taxon>
        <taxon>Alteromonadaceae</taxon>
        <taxon>Planctobacterium</taxon>
    </lineage>
</organism>
<dbReference type="KEGG" id="pmaw:MACH26_03010"/>
<dbReference type="PANTHER" id="PTHR10357">
    <property type="entry name" value="ALPHA-AMYLASE FAMILY MEMBER"/>
    <property type="match status" value="1"/>
</dbReference>
<comment type="similarity">
    <text evidence="1 2">Belongs to the glycosyl hydrolase 13 family.</text>
</comment>
<dbReference type="InterPro" id="IPR017853">
    <property type="entry name" value="GH"/>
</dbReference>
<dbReference type="EC" id="3.2.1.1" evidence="3"/>
<proteinExistence type="inferred from homology"/>
<dbReference type="InterPro" id="IPR006047">
    <property type="entry name" value="GH13_cat_dom"/>
</dbReference>
<evidence type="ECO:0000313" key="6">
    <source>
        <dbReference type="Proteomes" id="UP001333710"/>
    </source>
</evidence>
<dbReference type="Pfam" id="PF00128">
    <property type="entry name" value="Alpha-amylase"/>
    <property type="match status" value="1"/>
</dbReference>
<name>A0AA48HUE8_9ALTE</name>
<dbReference type="Gene3D" id="3.20.20.80">
    <property type="entry name" value="Glycosidases"/>
    <property type="match status" value="1"/>
</dbReference>
<dbReference type="SMART" id="SM00642">
    <property type="entry name" value="Aamy"/>
    <property type="match status" value="1"/>
</dbReference>
<dbReference type="SUPFAM" id="SSF51445">
    <property type="entry name" value="(Trans)glycosidases"/>
    <property type="match status" value="1"/>
</dbReference>
<dbReference type="AlphaFoldDB" id="A0AA48HUE8"/>
<feature type="domain" description="Glycosyl hydrolase family 13 catalytic" evidence="4">
    <location>
        <begin position="41"/>
        <end position="467"/>
    </location>
</feature>
<dbReference type="GO" id="GO:0005975">
    <property type="term" value="P:carbohydrate metabolic process"/>
    <property type="evidence" value="ECO:0007669"/>
    <property type="project" value="InterPro"/>
</dbReference>
<evidence type="ECO:0000256" key="2">
    <source>
        <dbReference type="RuleBase" id="RU003615"/>
    </source>
</evidence>
<evidence type="ECO:0000259" key="4">
    <source>
        <dbReference type="SMART" id="SM00642"/>
    </source>
</evidence>
<dbReference type="Proteomes" id="UP001333710">
    <property type="component" value="Chromosome"/>
</dbReference>
<evidence type="ECO:0000256" key="3">
    <source>
        <dbReference type="RuleBase" id="RU361134"/>
    </source>
</evidence>
<evidence type="ECO:0000313" key="5">
    <source>
        <dbReference type="EMBL" id="BDX04780.1"/>
    </source>
</evidence>
<keyword evidence="6" id="KW-1185">Reference proteome</keyword>
<evidence type="ECO:0000256" key="1">
    <source>
        <dbReference type="ARBA" id="ARBA00008061"/>
    </source>
</evidence>
<dbReference type="PRINTS" id="PR00110">
    <property type="entry name" value="ALPHAAMYLASE"/>
</dbReference>
<keyword evidence="3" id="KW-0119">Carbohydrate metabolism</keyword>
<reference evidence="5" key="1">
    <citation type="submission" date="2023-01" db="EMBL/GenBank/DDBJ databases">
        <title>Complete genome sequence of Planctobacterium marinum strain Dej080120_11.</title>
        <authorList>
            <person name="Ueki S."/>
            <person name="Maruyama F."/>
        </authorList>
    </citation>
    <scope>NUCLEOTIDE SEQUENCE</scope>
    <source>
        <strain evidence="5">Dej080120_11</strain>
    </source>
</reference>
<dbReference type="GO" id="GO:0004556">
    <property type="term" value="F:alpha-amylase activity"/>
    <property type="evidence" value="ECO:0007669"/>
    <property type="project" value="UniProtKB-UniRule"/>
</dbReference>
<accession>A0AA48HUE8</accession>
<dbReference type="EMBL" id="AP027272">
    <property type="protein sequence ID" value="BDX04780.1"/>
    <property type="molecule type" value="Genomic_DNA"/>
</dbReference>
<keyword evidence="3" id="KW-0326">Glycosidase</keyword>
<comment type="catalytic activity">
    <reaction evidence="3">
        <text>Endohydrolysis of (1-&gt;4)-alpha-D-glucosidic linkages in polysaccharides containing three or more (1-&gt;4)-alpha-linked D-glucose units.</text>
        <dbReference type="EC" id="3.2.1.1"/>
    </reaction>
</comment>
<keyword evidence="3" id="KW-0378">Hydrolase</keyword>
<dbReference type="InterPro" id="IPR006046">
    <property type="entry name" value="Alpha_amylase"/>
</dbReference>
<protein>
    <recommendedName>
        <fullName evidence="3">Alpha-amylase</fullName>
        <ecNumber evidence="3">3.2.1.1</ecNumber>
    </recommendedName>
</protein>
<dbReference type="GO" id="GO:0043169">
    <property type="term" value="F:cation binding"/>
    <property type="evidence" value="ECO:0007669"/>
    <property type="project" value="InterPro"/>
</dbReference>